<dbReference type="InterPro" id="IPR036097">
    <property type="entry name" value="HisK_dim/P_sf"/>
</dbReference>
<dbReference type="Proteomes" id="UP000189739">
    <property type="component" value="Unassembled WGS sequence"/>
</dbReference>
<dbReference type="NCBIfam" id="TIGR00229">
    <property type="entry name" value="sensory_box"/>
    <property type="match status" value="2"/>
</dbReference>
<dbReference type="STRING" id="1792845.BC343_06530"/>
<feature type="domain" description="Histidine kinase" evidence="8">
    <location>
        <begin position="1385"/>
        <end position="1600"/>
    </location>
</feature>
<organism evidence="13 14">
    <name type="scientific">Mucilaginibacter pedocola</name>
    <dbReference type="NCBI Taxonomy" id="1792845"/>
    <lineage>
        <taxon>Bacteria</taxon>
        <taxon>Pseudomonadati</taxon>
        <taxon>Bacteroidota</taxon>
        <taxon>Sphingobacteriia</taxon>
        <taxon>Sphingobacteriales</taxon>
        <taxon>Sphingobacteriaceae</taxon>
        <taxon>Mucilaginibacter</taxon>
    </lineage>
</organism>
<dbReference type="GO" id="GO:0000155">
    <property type="term" value="F:phosphorelay sensor kinase activity"/>
    <property type="evidence" value="ECO:0007669"/>
    <property type="project" value="InterPro"/>
</dbReference>
<dbReference type="PROSITE" id="PS50112">
    <property type="entry name" value="PAS"/>
    <property type="match status" value="2"/>
</dbReference>
<dbReference type="PANTHER" id="PTHR24422:SF27">
    <property type="entry name" value="PROTEIN-GLUTAMATE O-METHYLTRANSFERASE"/>
    <property type="match status" value="1"/>
</dbReference>
<dbReference type="InterPro" id="IPR035965">
    <property type="entry name" value="PAS-like_dom_sf"/>
</dbReference>
<evidence type="ECO:0000259" key="10">
    <source>
        <dbReference type="PROSITE" id="PS50113"/>
    </source>
</evidence>
<dbReference type="InterPro" id="IPR035909">
    <property type="entry name" value="CheB_C"/>
</dbReference>
<dbReference type="Gene3D" id="3.30.450.20">
    <property type="entry name" value="PAS domain"/>
    <property type="match status" value="5"/>
</dbReference>
<accession>A0A1S9PGV2</accession>
<dbReference type="Pfam" id="PF02518">
    <property type="entry name" value="HATPase_c"/>
    <property type="match status" value="1"/>
</dbReference>
<evidence type="ECO:0000256" key="1">
    <source>
        <dbReference type="ARBA" id="ARBA00000085"/>
    </source>
</evidence>
<feature type="domain" description="PAS" evidence="9">
    <location>
        <begin position="982"/>
        <end position="1054"/>
    </location>
</feature>
<evidence type="ECO:0000256" key="6">
    <source>
        <dbReference type="PROSITE-ProRule" id="PRU00050"/>
    </source>
</evidence>
<dbReference type="Pfam" id="PF08447">
    <property type="entry name" value="PAS_3"/>
    <property type="match status" value="1"/>
</dbReference>
<dbReference type="Pfam" id="PF08448">
    <property type="entry name" value="PAS_4"/>
    <property type="match status" value="1"/>
</dbReference>
<dbReference type="GO" id="GO:0008757">
    <property type="term" value="F:S-adenosylmethionine-dependent methyltransferase activity"/>
    <property type="evidence" value="ECO:0007669"/>
    <property type="project" value="InterPro"/>
</dbReference>
<dbReference type="InterPro" id="IPR036890">
    <property type="entry name" value="HATPase_C_sf"/>
</dbReference>
<dbReference type="SUPFAM" id="SSF55785">
    <property type="entry name" value="PYP-like sensor domain (PAS domain)"/>
    <property type="match status" value="5"/>
</dbReference>
<reference evidence="13 14" key="1">
    <citation type="submission" date="2016-07" db="EMBL/GenBank/DDBJ databases">
        <title>Genomic analysis of zinc-resistant bacterium Mucilaginibacter pedocola TBZ30.</title>
        <authorList>
            <person name="Huang J."/>
            <person name="Tang J."/>
        </authorList>
    </citation>
    <scope>NUCLEOTIDE SEQUENCE [LARGE SCALE GENOMIC DNA]</scope>
    <source>
        <strain evidence="13 14">TBZ30</strain>
    </source>
</reference>
<evidence type="ECO:0000259" key="8">
    <source>
        <dbReference type="PROSITE" id="PS50109"/>
    </source>
</evidence>
<dbReference type="Gene3D" id="3.40.50.180">
    <property type="entry name" value="Methylesterase CheB, C-terminal domain"/>
    <property type="match status" value="1"/>
</dbReference>
<dbReference type="CDD" id="cd00130">
    <property type="entry name" value="PAS"/>
    <property type="match status" value="2"/>
</dbReference>
<dbReference type="InterPro" id="IPR013656">
    <property type="entry name" value="PAS_4"/>
</dbReference>
<dbReference type="Gene3D" id="3.30.565.10">
    <property type="entry name" value="Histidine kinase-like ATPase, C-terminal domain"/>
    <property type="match status" value="1"/>
</dbReference>
<dbReference type="CDD" id="cd00082">
    <property type="entry name" value="HisKA"/>
    <property type="match status" value="1"/>
</dbReference>
<dbReference type="InterPro" id="IPR013655">
    <property type="entry name" value="PAS_fold_3"/>
</dbReference>
<keyword evidence="7" id="KW-0175">Coiled coil</keyword>
<dbReference type="InterPro" id="IPR029063">
    <property type="entry name" value="SAM-dependent_MTases_sf"/>
</dbReference>
<evidence type="ECO:0000256" key="2">
    <source>
        <dbReference type="ARBA" id="ARBA00012438"/>
    </source>
</evidence>
<evidence type="ECO:0000313" key="14">
    <source>
        <dbReference type="Proteomes" id="UP000189739"/>
    </source>
</evidence>
<dbReference type="CDD" id="cd16434">
    <property type="entry name" value="CheB-CheR_fusion"/>
    <property type="match status" value="1"/>
</dbReference>
<dbReference type="Gene3D" id="3.40.50.150">
    <property type="entry name" value="Vaccinia Virus protein VP39"/>
    <property type="match status" value="1"/>
</dbReference>
<protein>
    <recommendedName>
        <fullName evidence="2">histidine kinase</fullName>
        <ecNumber evidence="2">2.7.13.3</ecNumber>
    </recommendedName>
</protein>
<keyword evidence="3" id="KW-0597">Phosphoprotein</keyword>
<feature type="coiled-coil region" evidence="7">
    <location>
        <begin position="639"/>
        <end position="708"/>
    </location>
</feature>
<dbReference type="InterPro" id="IPR000014">
    <property type="entry name" value="PAS"/>
</dbReference>
<dbReference type="InterPro" id="IPR000673">
    <property type="entry name" value="Sig_transdc_resp-reg_Me-estase"/>
</dbReference>
<dbReference type="GO" id="GO:0000156">
    <property type="term" value="F:phosphorelay response regulator activity"/>
    <property type="evidence" value="ECO:0007669"/>
    <property type="project" value="InterPro"/>
</dbReference>
<proteinExistence type="predicted"/>
<dbReference type="Pfam" id="PF00512">
    <property type="entry name" value="HisKA"/>
    <property type="match status" value="1"/>
</dbReference>
<dbReference type="SMART" id="SM00138">
    <property type="entry name" value="MeTrc"/>
    <property type="match status" value="1"/>
</dbReference>
<evidence type="ECO:0000256" key="5">
    <source>
        <dbReference type="ARBA" id="ARBA00022777"/>
    </source>
</evidence>
<keyword evidence="14" id="KW-1185">Reference proteome</keyword>
<dbReference type="GO" id="GO:0005737">
    <property type="term" value="C:cytoplasm"/>
    <property type="evidence" value="ECO:0007669"/>
    <property type="project" value="InterPro"/>
</dbReference>
<feature type="domain" description="CheR-type methyltransferase" evidence="12">
    <location>
        <begin position="196"/>
        <end position="446"/>
    </location>
</feature>
<feature type="domain" description="PAS" evidence="9">
    <location>
        <begin position="1111"/>
        <end position="1166"/>
    </location>
</feature>
<feature type="domain" description="PAC" evidence="10">
    <location>
        <begin position="1186"/>
        <end position="1236"/>
    </location>
</feature>
<dbReference type="SUPFAM" id="SSF52738">
    <property type="entry name" value="Methylesterase CheB, C-terminal domain"/>
    <property type="match status" value="1"/>
</dbReference>
<dbReference type="InterPro" id="IPR050903">
    <property type="entry name" value="Bact_Chemotaxis_MeTrfase"/>
</dbReference>
<feature type="active site" evidence="6">
    <location>
        <position position="135"/>
    </location>
</feature>
<comment type="catalytic activity">
    <reaction evidence="1">
        <text>ATP + protein L-histidine = ADP + protein N-phospho-L-histidine.</text>
        <dbReference type="EC" id="2.7.13.3"/>
    </reaction>
</comment>
<dbReference type="Pfam" id="PF13426">
    <property type="entry name" value="PAS_9"/>
    <property type="match status" value="1"/>
</dbReference>
<evidence type="ECO:0000259" key="9">
    <source>
        <dbReference type="PROSITE" id="PS50112"/>
    </source>
</evidence>
<evidence type="ECO:0000256" key="4">
    <source>
        <dbReference type="ARBA" id="ARBA00022679"/>
    </source>
</evidence>
<dbReference type="SUPFAM" id="SSF47384">
    <property type="entry name" value="Homodimeric domain of signal transducing histidine kinase"/>
    <property type="match status" value="1"/>
</dbReference>
<dbReference type="SMART" id="SM00086">
    <property type="entry name" value="PAC"/>
    <property type="match status" value="4"/>
</dbReference>
<dbReference type="InterPro" id="IPR000780">
    <property type="entry name" value="CheR_MeTrfase"/>
</dbReference>
<name>A0A1S9PGV2_9SPHI</name>
<sequence>MESKPSDRFIIAIGASAGGLEAIHEFFDHMPANSGFTFVVIQHLSPDYKSLLVELVSKHTHMKVYEAANDVTLQRDCVYIIPNKKLMTIRGHKLKLADKVKDKSPNTAIDTFLFTLAKEKREKAIAVILSGTGTDGTKGIEAIKECGGMVIVQEPATAKFDGMPNSAITSGNADFILPPSKMHVEVYNYVHQSHIPQIEESSFDDGHLNDIFHLVSKSSGQDFNLYKTPTILRRITRRMAAVEMVNLDDYVNLLHNEPAEVKLLAKDFLIGVTSFFRDRPAFELLEKEVIPNIIKNKNDGDILKVWVCACSTGEEAYSIAILLNEVVARSDKNLEIKIFATDVDESSIEVAARNSYPLSVAKEIPSQYLKKYFIKDNKGYSVLPGIRKQIVFARHNVIKSPPFIKNDLVTCRNMLIYMNNLLQQKVIATFHYALNKEGYLFLGSSENAASIKEGVTEISSKWKIYQRSGTISYGLHHTYTSVSPSLKYTDKRIAFKNTEAPKTADEEFRDLVVEEFGPVGIFIDKSYIVHETIGNFNRFLMMPEKKLDLNILNMVGKEVSIVLNTAIRKAWKEGKKAHLTNVRIKREGRPLLLQVTVKPPDSRSPNGYTLVMFSETKAEPVKEGIVLPPVDTHGQGEYLMEMEAELSETRINLQMAIEEMETTNEELQSSNEELLSANEELQSGNEELQSLNEELHTLNTEHQLKIKELVELNDDLDNYFRSTDIGQIFIDANLRIRKFNPAAIKMVNLIEADIGRPINHISSNILADNLVNDLHTVLAKNKVVEKEITLKNGTNNLMRILPYIRKDKQVDGAVISFIDISVITELNNIISGVFNASASAILAFREMGGGNKPKDYKCIAFNQSALTLVGKTKEDMNTQPSIRDFEELMAPLSFEQYAKVAEGGKPLQAEIQTVSNKYFQLLGAKMNDGFVLSLTDITIRKNAEQKLKNNYNELITAREGLRNLNHQLEDKVQERTQKLTESEERFKLVSKATNDTIWDWNLVSNTMWRSENFTAMFGYERDEASNTMDFWFGKVHPDDRRKVEEGVFRAINKHEENWSAEYRVQKADGSYAVILDRGSILEDELKTPYRVVGSIIDITRLVETERRLNTSESRFRKVFESNMIGMLFATLDGEVLETNDAFLNMLGYKSGEPASKTLNWKYITPKQYLDVSYWAVKQLKENGVCPPFEKQYYKKDGSTVSVLMGSALLEEDNRLTSVSYIIDITKQKEAERVRQELQGLVQKQQEEFSNIFSNAPALITIRRGKELRYEFVNKAFVEFDGREHYIGLTMAEVHPELAGSELLEIERQVYESGQPYYGNSQPIKKLGWQTAGRAERWFDLVYTPVFADNGQVDGIAFFGFEVTELVEARSAAEELMQKKDEFMSIASHELKTPITSLKGSLQIVQRMLAKADDANPMSRFIDKASSQTDKLTGLVSDLLDVTRIQAGKMPLNPTTFNAVAMVSDCVDEVKAQQPNQKLIFHTDCDVDVTADKTRLEQVIHNFLTNAIKYSPGADTVLISCTMQDGQFRVAVKDFGIGVPEDKQPYLFDRFYRVQESSTHFSGLGLGLFISAEIVKRHNGQIGIESAPGEGSTFWFTIPLD</sequence>
<dbReference type="SUPFAM" id="SSF55874">
    <property type="entry name" value="ATPase domain of HSP90 chaperone/DNA topoisomerase II/histidine kinase"/>
    <property type="match status" value="1"/>
</dbReference>
<dbReference type="InterPro" id="IPR003594">
    <property type="entry name" value="HATPase_dom"/>
</dbReference>
<dbReference type="Pfam" id="PF01339">
    <property type="entry name" value="CheB_methylest"/>
    <property type="match status" value="1"/>
</dbReference>
<dbReference type="PROSITE" id="PS50109">
    <property type="entry name" value="HIS_KIN"/>
    <property type="match status" value="1"/>
</dbReference>
<dbReference type="PANTHER" id="PTHR24422">
    <property type="entry name" value="CHEMOTAXIS PROTEIN METHYLTRANSFERASE"/>
    <property type="match status" value="1"/>
</dbReference>
<dbReference type="FunFam" id="3.30.565.10:FF:000006">
    <property type="entry name" value="Sensor histidine kinase WalK"/>
    <property type="match status" value="1"/>
</dbReference>
<dbReference type="InterPro" id="IPR000700">
    <property type="entry name" value="PAS-assoc_C"/>
</dbReference>
<dbReference type="Pfam" id="PF01739">
    <property type="entry name" value="CheR"/>
    <property type="match status" value="1"/>
</dbReference>
<evidence type="ECO:0000256" key="3">
    <source>
        <dbReference type="ARBA" id="ARBA00022553"/>
    </source>
</evidence>
<dbReference type="PROSITE" id="PS50123">
    <property type="entry name" value="CHER"/>
    <property type="match status" value="1"/>
</dbReference>
<dbReference type="Pfam" id="PF13596">
    <property type="entry name" value="PAS_10"/>
    <property type="match status" value="1"/>
</dbReference>
<keyword evidence="6" id="KW-0145">Chemotaxis</keyword>
<keyword evidence="4" id="KW-0808">Transferase</keyword>
<keyword evidence="6" id="KW-0378">Hydrolase</keyword>
<dbReference type="SMART" id="SM00091">
    <property type="entry name" value="PAS"/>
    <property type="match status" value="4"/>
</dbReference>
<comment type="caution">
    <text evidence="13">The sequence shown here is derived from an EMBL/GenBank/DDBJ whole genome shotgun (WGS) entry which is preliminary data.</text>
</comment>
<dbReference type="SMART" id="SM00388">
    <property type="entry name" value="HisKA"/>
    <property type="match status" value="1"/>
</dbReference>
<dbReference type="EMBL" id="MBTF01000012">
    <property type="protein sequence ID" value="OOQ59798.1"/>
    <property type="molecule type" value="Genomic_DNA"/>
</dbReference>
<dbReference type="InterPro" id="IPR022641">
    <property type="entry name" value="CheR_N"/>
</dbReference>
<dbReference type="Pfam" id="PF03705">
    <property type="entry name" value="CheR_N"/>
    <property type="match status" value="1"/>
</dbReference>
<keyword evidence="5" id="KW-0418">Kinase</keyword>
<evidence type="ECO:0000259" key="12">
    <source>
        <dbReference type="PROSITE" id="PS50123"/>
    </source>
</evidence>
<dbReference type="PROSITE" id="PS50122">
    <property type="entry name" value="CHEB"/>
    <property type="match status" value="1"/>
</dbReference>
<feature type="domain" description="CheB-type methylesterase" evidence="11">
    <location>
        <begin position="4"/>
        <end position="193"/>
    </location>
</feature>
<feature type="active site" evidence="6">
    <location>
        <position position="16"/>
    </location>
</feature>
<dbReference type="SUPFAM" id="SSF47757">
    <property type="entry name" value="Chemotaxis receptor methyltransferase CheR, N-terminal domain"/>
    <property type="match status" value="1"/>
</dbReference>
<dbReference type="EC" id="2.7.13.3" evidence="2"/>
<dbReference type="InterPro" id="IPR022642">
    <property type="entry name" value="CheR_C"/>
</dbReference>
<dbReference type="PROSITE" id="PS50113">
    <property type="entry name" value="PAC"/>
    <property type="match status" value="2"/>
</dbReference>
<gene>
    <name evidence="13" type="ORF">BC343_06530</name>
</gene>
<evidence type="ECO:0000259" key="11">
    <source>
        <dbReference type="PROSITE" id="PS50122"/>
    </source>
</evidence>
<dbReference type="GO" id="GO:0008984">
    <property type="term" value="F:protein-glutamate methylesterase activity"/>
    <property type="evidence" value="ECO:0007669"/>
    <property type="project" value="InterPro"/>
</dbReference>
<dbReference type="InterPro" id="IPR005467">
    <property type="entry name" value="His_kinase_dom"/>
</dbReference>
<dbReference type="RefSeq" id="WP_238381777.1">
    <property type="nucleotide sequence ID" value="NZ_MBTF01000012.1"/>
</dbReference>
<dbReference type="SMART" id="SM00387">
    <property type="entry name" value="HATPase_c"/>
    <property type="match status" value="1"/>
</dbReference>
<feature type="active site" evidence="6">
    <location>
        <position position="43"/>
    </location>
</feature>
<evidence type="ECO:0000256" key="7">
    <source>
        <dbReference type="SAM" id="Coils"/>
    </source>
</evidence>
<dbReference type="PRINTS" id="PR00996">
    <property type="entry name" value="CHERMTFRASE"/>
</dbReference>
<dbReference type="GO" id="GO:0006935">
    <property type="term" value="P:chemotaxis"/>
    <property type="evidence" value="ECO:0007669"/>
    <property type="project" value="UniProtKB-UniRule"/>
</dbReference>
<feature type="domain" description="PAC" evidence="10">
    <location>
        <begin position="1058"/>
        <end position="1110"/>
    </location>
</feature>
<dbReference type="Gene3D" id="1.10.287.130">
    <property type="match status" value="1"/>
</dbReference>
<dbReference type="InterPro" id="IPR003661">
    <property type="entry name" value="HisK_dim/P_dom"/>
</dbReference>
<dbReference type="SUPFAM" id="SSF53335">
    <property type="entry name" value="S-adenosyl-L-methionine-dependent methyltransferases"/>
    <property type="match status" value="1"/>
</dbReference>
<dbReference type="InterPro" id="IPR001610">
    <property type="entry name" value="PAC"/>
</dbReference>
<evidence type="ECO:0000313" key="13">
    <source>
        <dbReference type="EMBL" id="OOQ59798.1"/>
    </source>
</evidence>
<feature type="coiled-coil region" evidence="7">
    <location>
        <begin position="944"/>
        <end position="985"/>
    </location>
</feature>